<evidence type="ECO:0000313" key="1">
    <source>
        <dbReference type="EMBL" id="EGK04749.1"/>
    </source>
</evidence>
<proteinExistence type="predicted"/>
<evidence type="ECO:0000313" key="2">
    <source>
        <dbReference type="Proteomes" id="UP000006420"/>
    </source>
</evidence>
<dbReference type="Proteomes" id="UP000006420">
    <property type="component" value="Unassembled WGS sequence"/>
</dbReference>
<dbReference type="eggNOG" id="ENOG5033SFW">
    <property type="taxonomic scope" value="Bacteria"/>
</dbReference>
<keyword evidence="2" id="KW-1185">Reference proteome</keyword>
<dbReference type="AlphaFoldDB" id="F8X4R0"/>
<gene>
    <name evidence="1" type="ORF">HMPREF9456_03219</name>
</gene>
<dbReference type="STRING" id="742767.HMPREF9456_03219"/>
<reference evidence="1 2" key="1">
    <citation type="submission" date="2011-04" db="EMBL/GenBank/DDBJ databases">
        <title>The Genome Sequence of Dysgonomonas mossii DSM 22836.</title>
        <authorList>
            <consortium name="The Broad Institute Genome Sequencing Platform"/>
            <person name="Earl A."/>
            <person name="Ward D."/>
            <person name="Feldgarden M."/>
            <person name="Gevers D."/>
            <person name="Pudlo N."/>
            <person name="Martens E."/>
            <person name="Allen-Vercoe E."/>
            <person name="Young S.K."/>
            <person name="Zeng Q."/>
            <person name="Gargeya S."/>
            <person name="Fitzgerald M."/>
            <person name="Haas B."/>
            <person name="Abouelleil A."/>
            <person name="Alvarado L."/>
            <person name="Arachchi H.M."/>
            <person name="Berlin A."/>
            <person name="Brown A."/>
            <person name="Chapman S.B."/>
            <person name="Chen Z."/>
            <person name="Dunbar C."/>
            <person name="Freedman E."/>
            <person name="Gearin G."/>
            <person name="Gellesch M."/>
            <person name="Goldberg J."/>
            <person name="Griggs A."/>
            <person name="Gujja S."/>
            <person name="Heiman D."/>
            <person name="Howarth C."/>
            <person name="Larson L."/>
            <person name="Lui A."/>
            <person name="MacDonald P.J.P."/>
            <person name="Mehta T."/>
            <person name="Montmayeur A."/>
            <person name="Murphy C."/>
            <person name="Neiman D."/>
            <person name="Pearson M."/>
            <person name="Priest M."/>
            <person name="Roberts A."/>
            <person name="Saif S."/>
            <person name="Shea T."/>
            <person name="Shenoy N."/>
            <person name="Sisk P."/>
            <person name="Stolte C."/>
            <person name="Sykes S."/>
            <person name="Yandava C."/>
            <person name="Wortman J."/>
            <person name="Nusbaum C."/>
            <person name="Birren B."/>
        </authorList>
    </citation>
    <scope>NUCLEOTIDE SEQUENCE [LARGE SCALE GENOMIC DNA]</scope>
    <source>
        <strain evidence="1 2">DSM 22836</strain>
    </source>
</reference>
<name>F8X4R0_9BACT</name>
<dbReference type="GeneID" id="78083820"/>
<accession>F8X4R0</accession>
<sequence>MGIFDSGFIKAINATKRSVLLDKVSSVSSALTITLEPDKGLVLEVGVDGGANGDITLSFTGKDLKGTPGFFITNSSWLIDNPSVTYNASTNKFSLPAGISRFVMATNIANQWQTVSISVTFAGATSAKLSLFERKVADILSSTVEITNPILTTVTSREKYTVSVDSNSVTRTLGGNKNYKITCLSATDTVDNYVSFIPRLAGGVFDLARIISNNTSRIDASSYVKVRSGEVYYLKGFSVQDIIFRGVGTGVGSFIVEEIDVIPLDGNKYTSILNTSNAVGVSGIYTRKETDKTVIIVVDTYLASGSQSAIVITPRASTGIIETDVIPLGRTGFTQTTSGRSIYAVRVVDLLDNVHIAGIVTGTGRLHVNAIGIDKSIADTILKAPFYEDKDIVVSEYKKSISYFTRFENWEAYIDAYTQLNIEKDGVSLGKLALTSLPGWKSGDIIGAMGFIPYMQGGPLSSGYSRETSTRLCIFTRDGNIYHNYAAADADDKTVHGVLDFDLGAIYYPAYTGTTALTSERIPKSSLAEVTNELLHRYEPGLPSWNYLQHTDNIGGTGYGNGGLPPVLTKNDVVHIRYAPAQPYGTNTQSSSNPYALGGHLSSAFSTHPKMTVFTPYVGVNAKRNIVLGTTDGGRTWCVLHEFGIGQMMSGWGNSLNLPSGSYSSGALSVSIREYNHPSEADKEPANAFKYKSPVAVTSISTSGGKTIITTSGDYGSGGITKGYIAFKKNSPGDYDYLANTVLDGVSTDTDTNSVGNGRFYAARYIANNQFELLQCMGGVDEKIKAHHVHSSNLIKDGVIVATGEQYPDGWICYIPIHQIDDFESYDIWKHKINHPYIIRLNSTQHSCQRAVGCILNDDADQSFYFSSDEAHIDRGDVTISGRTSLFKRNSAGIFKGRLSEIDDLSKAVCVLETNESSLGFERQNGISIFVGMSRCTYLNASDAEDKKRWVKLKLLIRKYGGASDKSIFFTSTDGIVYKVDKK</sequence>
<comment type="caution">
    <text evidence="1">The sequence shown here is derived from an EMBL/GenBank/DDBJ whole genome shotgun (WGS) entry which is preliminary data.</text>
</comment>
<organism evidence="1 2">
    <name type="scientific">Dysgonomonas mossii DSM 22836</name>
    <dbReference type="NCBI Taxonomy" id="742767"/>
    <lineage>
        <taxon>Bacteria</taxon>
        <taxon>Pseudomonadati</taxon>
        <taxon>Bacteroidota</taxon>
        <taxon>Bacteroidia</taxon>
        <taxon>Bacteroidales</taxon>
        <taxon>Dysgonomonadaceae</taxon>
        <taxon>Dysgonomonas</taxon>
    </lineage>
</organism>
<dbReference type="EMBL" id="ADLW01000020">
    <property type="protein sequence ID" value="EGK04749.1"/>
    <property type="molecule type" value="Genomic_DNA"/>
</dbReference>
<dbReference type="RefSeq" id="WP_006844585.1">
    <property type="nucleotide sequence ID" value="NZ_GL892013.1"/>
</dbReference>
<protein>
    <submittedName>
        <fullName evidence="1">Uncharacterized protein</fullName>
    </submittedName>
</protein>
<dbReference type="HOGENOM" id="CLU_302997_0_0_10"/>